<dbReference type="EMBL" id="KN880486">
    <property type="protein sequence ID" value="KIY69345.1"/>
    <property type="molecule type" value="Genomic_DNA"/>
</dbReference>
<organism evidence="1 2">
    <name type="scientific">Cylindrobasidium torrendii FP15055 ss-10</name>
    <dbReference type="NCBI Taxonomy" id="1314674"/>
    <lineage>
        <taxon>Eukaryota</taxon>
        <taxon>Fungi</taxon>
        <taxon>Dikarya</taxon>
        <taxon>Basidiomycota</taxon>
        <taxon>Agaricomycotina</taxon>
        <taxon>Agaricomycetes</taxon>
        <taxon>Agaricomycetidae</taxon>
        <taxon>Agaricales</taxon>
        <taxon>Marasmiineae</taxon>
        <taxon>Physalacriaceae</taxon>
        <taxon>Cylindrobasidium</taxon>
    </lineage>
</organism>
<evidence type="ECO:0000313" key="1">
    <source>
        <dbReference type="EMBL" id="KIY69345.1"/>
    </source>
</evidence>
<proteinExistence type="predicted"/>
<name>A0A0D7BGN8_9AGAR</name>
<dbReference type="STRING" id="1314674.A0A0D7BGN8"/>
<gene>
    <name evidence="1" type="ORF">CYLTODRAFT_489047</name>
</gene>
<dbReference type="AlphaFoldDB" id="A0A0D7BGN8"/>
<dbReference type="Proteomes" id="UP000054007">
    <property type="component" value="Unassembled WGS sequence"/>
</dbReference>
<accession>A0A0D7BGN8</accession>
<evidence type="ECO:0000313" key="2">
    <source>
        <dbReference type="Proteomes" id="UP000054007"/>
    </source>
</evidence>
<sequence length="200" mass="22030">MSSCICGQCIDDWYSPRMRRALIYAGQDIVVAKTIDILKYLPQNSPPIEDNLAFMGLSQIFAVFYSMLQSDTKSTPPSAQLLHDTLHSKDQAKPIKKFFELGGSAGLAVKVFLDVAKEQSVVGEPPHAASFEVAHKADASYLALPVCNNDYDFELAKMKLGLENHYSRSEELDEVGNIDGHIPTTFDRSGEEMLAEAARG</sequence>
<protein>
    <submittedName>
        <fullName evidence="1">Uncharacterized protein</fullName>
    </submittedName>
</protein>
<dbReference type="OrthoDB" id="508139at2759"/>
<reference evidence="1 2" key="1">
    <citation type="journal article" date="2015" name="Fungal Genet. Biol.">
        <title>Evolution of novel wood decay mechanisms in Agaricales revealed by the genome sequences of Fistulina hepatica and Cylindrobasidium torrendii.</title>
        <authorList>
            <person name="Floudas D."/>
            <person name="Held B.W."/>
            <person name="Riley R."/>
            <person name="Nagy L.G."/>
            <person name="Koehler G."/>
            <person name="Ransdell A.S."/>
            <person name="Younus H."/>
            <person name="Chow J."/>
            <person name="Chiniquy J."/>
            <person name="Lipzen A."/>
            <person name="Tritt A."/>
            <person name="Sun H."/>
            <person name="Haridas S."/>
            <person name="LaButti K."/>
            <person name="Ohm R.A."/>
            <person name="Kues U."/>
            <person name="Blanchette R.A."/>
            <person name="Grigoriev I.V."/>
            <person name="Minto R.E."/>
            <person name="Hibbett D.S."/>
        </authorList>
    </citation>
    <scope>NUCLEOTIDE SEQUENCE [LARGE SCALE GENOMIC DNA]</scope>
    <source>
        <strain evidence="1 2">FP15055 ss-10</strain>
    </source>
</reference>
<keyword evidence="2" id="KW-1185">Reference proteome</keyword>